<dbReference type="EMBL" id="JMQA01000026">
    <property type="protein sequence ID" value="KFN08761.1"/>
    <property type="molecule type" value="Genomic_DNA"/>
</dbReference>
<dbReference type="PANTHER" id="PTHR30204:SF94">
    <property type="entry name" value="HEAVY METAL-DEPENDENT TRANSCRIPTIONAL REGULATOR HI_0293-RELATED"/>
    <property type="match status" value="1"/>
</dbReference>
<dbReference type="SUPFAM" id="SSF46955">
    <property type="entry name" value="Putative DNA-binding domain"/>
    <property type="match status" value="1"/>
</dbReference>
<dbReference type="RefSeq" id="WP_036623006.1">
    <property type="nucleotide sequence ID" value="NZ_BGML01000003.1"/>
</dbReference>
<accession>A0A090ZXB2</accession>
<dbReference type="Proteomes" id="UP000029278">
    <property type="component" value="Unassembled WGS sequence"/>
</dbReference>
<feature type="domain" description="HTH merR-type" evidence="4">
    <location>
        <begin position="1"/>
        <end position="68"/>
    </location>
</feature>
<dbReference type="GO" id="GO:0003677">
    <property type="term" value="F:DNA binding"/>
    <property type="evidence" value="ECO:0007669"/>
    <property type="project" value="UniProtKB-KW"/>
</dbReference>
<evidence type="ECO:0000256" key="3">
    <source>
        <dbReference type="ARBA" id="ARBA00023163"/>
    </source>
</evidence>
<gene>
    <name evidence="5" type="ORF">DJ90_4903</name>
    <name evidence="6" type="ORF">GNQ08_13235</name>
</gene>
<name>A0A090ZXB2_PAEMA</name>
<dbReference type="GeneID" id="77007256"/>
<dbReference type="EMBL" id="WNZZ01000008">
    <property type="protein sequence ID" value="MUG23363.1"/>
    <property type="molecule type" value="Genomic_DNA"/>
</dbReference>
<organism evidence="5 7">
    <name type="scientific">Paenibacillus macerans</name>
    <name type="common">Bacillus macerans</name>
    <dbReference type="NCBI Taxonomy" id="44252"/>
    <lineage>
        <taxon>Bacteria</taxon>
        <taxon>Bacillati</taxon>
        <taxon>Bacillota</taxon>
        <taxon>Bacilli</taxon>
        <taxon>Bacillales</taxon>
        <taxon>Paenibacillaceae</taxon>
        <taxon>Paenibacillus</taxon>
    </lineage>
</organism>
<dbReference type="Pfam" id="PF00376">
    <property type="entry name" value="MerR"/>
    <property type="match status" value="1"/>
</dbReference>
<dbReference type="CDD" id="cd01282">
    <property type="entry name" value="HTH_MerR-like_sg3"/>
    <property type="match status" value="1"/>
</dbReference>
<dbReference type="Gene3D" id="1.10.1660.10">
    <property type="match status" value="1"/>
</dbReference>
<evidence type="ECO:0000313" key="7">
    <source>
        <dbReference type="Proteomes" id="UP000029278"/>
    </source>
</evidence>
<evidence type="ECO:0000313" key="6">
    <source>
        <dbReference type="EMBL" id="MUG23363.1"/>
    </source>
</evidence>
<dbReference type="OrthoDB" id="9806513at2"/>
<dbReference type="PRINTS" id="PR00040">
    <property type="entry name" value="HTHMERR"/>
</dbReference>
<keyword evidence="3" id="KW-0804">Transcription</keyword>
<dbReference type="SMART" id="SM00422">
    <property type="entry name" value="HTH_MERR"/>
    <property type="match status" value="1"/>
</dbReference>
<evidence type="ECO:0000256" key="2">
    <source>
        <dbReference type="ARBA" id="ARBA00023125"/>
    </source>
</evidence>
<reference evidence="5 7" key="1">
    <citation type="submission" date="2014-04" db="EMBL/GenBank/DDBJ databases">
        <authorList>
            <person name="Bishop-Lilly K.A."/>
            <person name="Broomall S.M."/>
            <person name="Chain P.S."/>
            <person name="Chertkov O."/>
            <person name="Coyne S.R."/>
            <person name="Daligault H.E."/>
            <person name="Davenport K.W."/>
            <person name="Erkkila T."/>
            <person name="Frey K.G."/>
            <person name="Gibbons H.S."/>
            <person name="Gu W."/>
            <person name="Jaissle J."/>
            <person name="Johnson S.L."/>
            <person name="Koroleva G.I."/>
            <person name="Ladner J.T."/>
            <person name="Lo C.-C."/>
            <person name="Minogue T.D."/>
            <person name="Munk C."/>
            <person name="Palacios G.F."/>
            <person name="Redden C.L."/>
            <person name="Rosenzweig C.N."/>
            <person name="Scholz M.B."/>
            <person name="Teshima H."/>
            <person name="Xu Y."/>
        </authorList>
    </citation>
    <scope>NUCLEOTIDE SEQUENCE [LARGE SCALE GENOMIC DNA]</scope>
    <source>
        <strain evidence="5 7">8244</strain>
    </source>
</reference>
<dbReference type="InterPro" id="IPR009061">
    <property type="entry name" value="DNA-bd_dom_put_sf"/>
</dbReference>
<dbReference type="PATRIC" id="fig|44252.3.peg.2819"/>
<dbReference type="InterPro" id="IPR000551">
    <property type="entry name" value="MerR-type_HTH_dom"/>
</dbReference>
<evidence type="ECO:0000259" key="4">
    <source>
        <dbReference type="PROSITE" id="PS50937"/>
    </source>
</evidence>
<dbReference type="HOGENOM" id="CLU_060077_4_3_9"/>
<dbReference type="STRING" id="44252.DJ90_4903"/>
<comment type="caution">
    <text evidence="5">The sequence shown here is derived from an EMBL/GenBank/DDBJ whole genome shotgun (WGS) entry which is preliminary data.</text>
</comment>
<dbReference type="PROSITE" id="PS50937">
    <property type="entry name" value="HTH_MERR_2"/>
    <property type="match status" value="1"/>
</dbReference>
<protein>
    <submittedName>
        <fullName evidence="6">MerR family DNA-binding transcriptional regulator</fullName>
    </submittedName>
    <submittedName>
        <fullName evidence="5">MerR regulatory family protein</fullName>
    </submittedName>
</protein>
<keyword evidence="7" id="KW-1185">Reference proteome</keyword>
<dbReference type="GO" id="GO:0003700">
    <property type="term" value="F:DNA-binding transcription factor activity"/>
    <property type="evidence" value="ECO:0007669"/>
    <property type="project" value="InterPro"/>
</dbReference>
<evidence type="ECO:0000313" key="5">
    <source>
        <dbReference type="EMBL" id="KFN08761.1"/>
    </source>
</evidence>
<evidence type="ECO:0000256" key="1">
    <source>
        <dbReference type="ARBA" id="ARBA00023015"/>
    </source>
</evidence>
<reference evidence="6 8" key="2">
    <citation type="submission" date="2019-11" db="EMBL/GenBank/DDBJ databases">
        <title>Draft genome sequences of five Paenibacillus species of dairy origin.</title>
        <authorList>
            <person name="Olajide A.M."/>
            <person name="Chen S."/>
            <person name="Lapointe G."/>
        </authorList>
    </citation>
    <scope>NUCLEOTIDE SEQUENCE [LARGE SCALE GENOMIC DNA]</scope>
    <source>
        <strain evidence="6 8">3CT49</strain>
    </source>
</reference>
<dbReference type="InterPro" id="IPR047057">
    <property type="entry name" value="MerR_fam"/>
</dbReference>
<keyword evidence="2 6" id="KW-0238">DNA-binding</keyword>
<sequence length="132" mass="15531">MKIGELSKATGVSIRSLRYYEEQGLITSNRLNNGYRDYHSLTAEQVKTIQFYLSLGLTTQEIAGFLQCVMTSKEAFCREIMPVYRSKLKEITEQIELLQTIKSNLEERIHYILEENPEMEMMEYDDQTDRRC</sequence>
<proteinExistence type="predicted"/>
<dbReference type="PANTHER" id="PTHR30204">
    <property type="entry name" value="REDOX-CYCLING DRUG-SENSING TRANSCRIPTIONAL ACTIVATOR SOXR"/>
    <property type="match status" value="1"/>
</dbReference>
<evidence type="ECO:0000313" key="8">
    <source>
        <dbReference type="Proteomes" id="UP000442469"/>
    </source>
</evidence>
<dbReference type="AlphaFoldDB" id="A0A090ZXB2"/>
<dbReference type="Proteomes" id="UP000442469">
    <property type="component" value="Unassembled WGS sequence"/>
</dbReference>
<dbReference type="PROSITE" id="PS00552">
    <property type="entry name" value="HTH_MERR_1"/>
    <property type="match status" value="1"/>
</dbReference>
<keyword evidence="1" id="KW-0805">Transcription regulation</keyword>